<evidence type="ECO:0000313" key="3">
    <source>
        <dbReference type="Proteomes" id="UP000383932"/>
    </source>
</evidence>
<proteinExistence type="predicted"/>
<dbReference type="Proteomes" id="UP000383932">
    <property type="component" value="Unassembled WGS sequence"/>
</dbReference>
<accession>A0A5N5QHL7</accession>
<sequence length="167" mass="18029">MLHCNHDYDVEHYEFKTGEAAENRANSFCASGSSDYSLGQIPGSDHSIATFFAEISGKIYALSLMITLAGRGYVRQKLSEVNIGRMSSGGTGPSRSAQIDPITTRARSVRYQHDRAMSGGVVAVQLDDFTSRTNPVVAGEAVGDHNDSDGEAAPSQYSKTDDTKFRI</sequence>
<evidence type="ECO:0000256" key="1">
    <source>
        <dbReference type="SAM" id="MobiDB-lite"/>
    </source>
</evidence>
<organism evidence="2 3">
    <name type="scientific">Ceratobasidium theobromae</name>
    <dbReference type="NCBI Taxonomy" id="1582974"/>
    <lineage>
        <taxon>Eukaryota</taxon>
        <taxon>Fungi</taxon>
        <taxon>Dikarya</taxon>
        <taxon>Basidiomycota</taxon>
        <taxon>Agaricomycotina</taxon>
        <taxon>Agaricomycetes</taxon>
        <taxon>Cantharellales</taxon>
        <taxon>Ceratobasidiaceae</taxon>
        <taxon>Ceratobasidium</taxon>
    </lineage>
</organism>
<protein>
    <submittedName>
        <fullName evidence="2">Uncharacterized protein</fullName>
    </submittedName>
</protein>
<feature type="region of interest" description="Disordered" evidence="1">
    <location>
        <begin position="139"/>
        <end position="167"/>
    </location>
</feature>
<dbReference type="OrthoDB" id="3265714at2759"/>
<reference evidence="2 3" key="1">
    <citation type="journal article" date="2019" name="Fungal Biol. Biotechnol.">
        <title>Draft genome sequence of fastidious pathogen Ceratobasidium theobromae, which causes vascular-streak dieback in Theobroma cacao.</title>
        <authorList>
            <person name="Ali S.S."/>
            <person name="Asman A."/>
            <person name="Shao J."/>
            <person name="Firmansyah A.P."/>
            <person name="Susilo A.W."/>
            <person name="Rosmana A."/>
            <person name="McMahon P."/>
            <person name="Junaid M."/>
            <person name="Guest D."/>
            <person name="Kheng T.Y."/>
            <person name="Meinhardt L.W."/>
            <person name="Bailey B.A."/>
        </authorList>
    </citation>
    <scope>NUCLEOTIDE SEQUENCE [LARGE SCALE GENOMIC DNA]</scope>
    <source>
        <strain evidence="2 3">CT2</strain>
    </source>
</reference>
<comment type="caution">
    <text evidence="2">The sequence shown here is derived from an EMBL/GenBank/DDBJ whole genome shotgun (WGS) entry which is preliminary data.</text>
</comment>
<dbReference type="AlphaFoldDB" id="A0A5N5QHL7"/>
<gene>
    <name evidence="2" type="ORF">CTheo_5597</name>
</gene>
<evidence type="ECO:0000313" key="2">
    <source>
        <dbReference type="EMBL" id="KAB5590956.1"/>
    </source>
</evidence>
<keyword evidence="3" id="KW-1185">Reference proteome</keyword>
<name>A0A5N5QHL7_9AGAM</name>
<dbReference type="EMBL" id="SSOP01000133">
    <property type="protein sequence ID" value="KAB5590956.1"/>
    <property type="molecule type" value="Genomic_DNA"/>
</dbReference>